<feature type="domain" description="Methyl-accepting transducer" evidence="11">
    <location>
        <begin position="380"/>
        <end position="616"/>
    </location>
</feature>
<dbReference type="GO" id="GO:0006935">
    <property type="term" value="P:chemotaxis"/>
    <property type="evidence" value="ECO:0007669"/>
    <property type="project" value="UniProtKB-KW"/>
</dbReference>
<dbReference type="HOGENOM" id="CLU_000445_107_19_9"/>
<dbReference type="PANTHER" id="PTHR32089">
    <property type="entry name" value="METHYL-ACCEPTING CHEMOTAXIS PROTEIN MCPB"/>
    <property type="match status" value="1"/>
</dbReference>
<dbReference type="PANTHER" id="PTHR32089:SF112">
    <property type="entry name" value="LYSOZYME-LIKE PROTEIN-RELATED"/>
    <property type="match status" value="1"/>
</dbReference>
<evidence type="ECO:0000259" key="12">
    <source>
        <dbReference type="PROSITE" id="PS50885"/>
    </source>
</evidence>
<evidence type="ECO:0000259" key="11">
    <source>
        <dbReference type="PROSITE" id="PS50111"/>
    </source>
</evidence>
<evidence type="ECO:0008006" key="15">
    <source>
        <dbReference type="Google" id="ProtNLM"/>
    </source>
</evidence>
<dbReference type="SMART" id="SM00283">
    <property type="entry name" value="MA"/>
    <property type="match status" value="1"/>
</dbReference>
<evidence type="ECO:0000256" key="10">
    <source>
        <dbReference type="SAM" id="Phobius"/>
    </source>
</evidence>
<feature type="transmembrane region" description="Helical" evidence="10">
    <location>
        <begin position="287"/>
        <end position="307"/>
    </location>
</feature>
<accession>A0A089LML6</accession>
<feature type="transmembrane region" description="Helical" evidence="10">
    <location>
        <begin position="20"/>
        <end position="41"/>
    </location>
</feature>
<dbReference type="SMART" id="SM00304">
    <property type="entry name" value="HAMP"/>
    <property type="match status" value="1"/>
</dbReference>
<proteinExistence type="inferred from homology"/>
<evidence type="ECO:0000256" key="8">
    <source>
        <dbReference type="ARBA" id="ARBA00029447"/>
    </source>
</evidence>
<evidence type="ECO:0000256" key="7">
    <source>
        <dbReference type="ARBA" id="ARBA00023224"/>
    </source>
</evidence>
<evidence type="ECO:0000256" key="6">
    <source>
        <dbReference type="ARBA" id="ARBA00023136"/>
    </source>
</evidence>
<keyword evidence="7 9" id="KW-0807">Transducer</keyword>
<dbReference type="Gene3D" id="6.10.340.10">
    <property type="match status" value="1"/>
</dbReference>
<dbReference type="EMBL" id="CP009286">
    <property type="protein sequence ID" value="AIQ62142.1"/>
    <property type="molecule type" value="Genomic_DNA"/>
</dbReference>
<keyword evidence="5 10" id="KW-1133">Transmembrane helix</keyword>
<comment type="similarity">
    <text evidence="8">Belongs to the methyl-accepting chemotaxis (MCP) protein family.</text>
</comment>
<reference evidence="13 14" key="1">
    <citation type="submission" date="2014-08" db="EMBL/GenBank/DDBJ databases">
        <title>Comparative genomics of the Paenibacillus odorifer group.</title>
        <authorList>
            <person name="den Bakker H.C."/>
            <person name="Tsai Y.-C."/>
            <person name="Martin N."/>
            <person name="Korlach J."/>
            <person name="Wiedmann M."/>
        </authorList>
    </citation>
    <scope>NUCLEOTIDE SEQUENCE [LARGE SCALE GENOMIC DNA]</scope>
    <source>
        <strain evidence="13 14">DSM 14472</strain>
    </source>
</reference>
<dbReference type="CDD" id="cd12912">
    <property type="entry name" value="PDC2_MCP_like"/>
    <property type="match status" value="1"/>
</dbReference>
<evidence type="ECO:0000313" key="14">
    <source>
        <dbReference type="Proteomes" id="UP000029507"/>
    </source>
</evidence>
<feature type="domain" description="HAMP" evidence="12">
    <location>
        <begin position="309"/>
        <end position="361"/>
    </location>
</feature>
<organism evidence="13 14">
    <name type="scientific">Paenibacillus stellifer</name>
    <dbReference type="NCBI Taxonomy" id="169760"/>
    <lineage>
        <taxon>Bacteria</taxon>
        <taxon>Bacillati</taxon>
        <taxon>Bacillota</taxon>
        <taxon>Bacilli</taxon>
        <taxon>Bacillales</taxon>
        <taxon>Paenibacillaceae</taxon>
        <taxon>Paenibacillus</taxon>
    </lineage>
</organism>
<protein>
    <recommendedName>
        <fullName evidence="15">Chemotaxis protein</fullName>
    </recommendedName>
</protein>
<dbReference type="InterPro" id="IPR003660">
    <property type="entry name" value="HAMP_dom"/>
</dbReference>
<keyword evidence="3" id="KW-0145">Chemotaxis</keyword>
<dbReference type="Pfam" id="PF02743">
    <property type="entry name" value="dCache_1"/>
    <property type="match status" value="1"/>
</dbReference>
<keyword evidence="4 10" id="KW-0812">Transmembrane</keyword>
<dbReference type="Proteomes" id="UP000029507">
    <property type="component" value="Chromosome"/>
</dbReference>
<dbReference type="RefSeq" id="WP_038693221.1">
    <property type="nucleotide sequence ID" value="NZ_CP009286.1"/>
</dbReference>
<dbReference type="CDD" id="cd06225">
    <property type="entry name" value="HAMP"/>
    <property type="match status" value="1"/>
</dbReference>
<sequence>MKSISFRGRPMSIRAKWSLAQLAVAIVPLLGVTIFLISYFGGVTREENQEQARQILQSNSMRIKEWLDAKTSAVQELAAKHKELDLSQPKTVFPVLQALEDSDKQTEGYSVIGRDGQLLNALGLTADMSKSAYFTQAKAQLVPAVNEMSYLDAVKKYIIPVIVPLTDSSKQFAGGIAFSVTPEVLTAMSKSIQLEKSGYASVVSGEGQYYAYPDEKRIGKKMADFASSSDVKAAVKNILGKENGSETYRENGKKVITYFEKIPGTDWRLLLTVPEAEIYNSVNKAQLLTLLIVLVAVIIIGAAALFLTRLATKPILAVSRSVTRLADGHLDERVEVASQDEIGRLCAGINDMAQSLSEIVGNIKSTASEVSFSSSTLLEAVQYSSDSLGQVASDIQETAAGMESQFVGVEQSARATEEMAVGVQRIAESSSTVSEGADGVAEEVEKGYVVIHSALKQMDAIGLSARQTADMIERLTRHSSEIGEIVHVISDIASQTSLLSLNASIEAARAGEHGRGFGVVAEEVKKLAEQTGQSVASISDLIREVQETTATAAASMTGNMGEIEAGIAQMRDAGESFDHIRASIREVSLQMQDVSATTEQISAGTEEINASMAEMYNSIGKSMKKSRQVVQSSQEQVALMAEMAISVQQMNGLMSELEKQIQRFA</sequence>
<evidence type="ECO:0000256" key="1">
    <source>
        <dbReference type="ARBA" id="ARBA00004651"/>
    </source>
</evidence>
<dbReference type="GO" id="GO:0007165">
    <property type="term" value="P:signal transduction"/>
    <property type="evidence" value="ECO:0007669"/>
    <property type="project" value="UniProtKB-KW"/>
</dbReference>
<comment type="subcellular location">
    <subcellularLocation>
        <location evidence="1">Cell membrane</location>
        <topology evidence="1">Multi-pass membrane protein</topology>
    </subcellularLocation>
</comment>
<name>A0A089LML6_9BACL</name>
<dbReference type="GO" id="GO:0005886">
    <property type="term" value="C:plasma membrane"/>
    <property type="evidence" value="ECO:0007669"/>
    <property type="project" value="UniProtKB-SubCell"/>
</dbReference>
<evidence type="ECO:0000256" key="2">
    <source>
        <dbReference type="ARBA" id="ARBA00022475"/>
    </source>
</evidence>
<evidence type="ECO:0000256" key="9">
    <source>
        <dbReference type="PROSITE-ProRule" id="PRU00284"/>
    </source>
</evidence>
<dbReference type="STRING" id="169760.PSTEL_02390"/>
<dbReference type="Gene3D" id="3.30.450.20">
    <property type="entry name" value="PAS domain"/>
    <property type="match status" value="1"/>
</dbReference>
<evidence type="ECO:0000256" key="3">
    <source>
        <dbReference type="ARBA" id="ARBA00022500"/>
    </source>
</evidence>
<dbReference type="PROSITE" id="PS50111">
    <property type="entry name" value="CHEMOTAXIS_TRANSDUC_2"/>
    <property type="match status" value="1"/>
</dbReference>
<evidence type="ECO:0000256" key="5">
    <source>
        <dbReference type="ARBA" id="ARBA00022989"/>
    </source>
</evidence>
<gene>
    <name evidence="13" type="ORF">PSTEL_02390</name>
</gene>
<dbReference type="Pfam" id="PF00672">
    <property type="entry name" value="HAMP"/>
    <property type="match status" value="1"/>
</dbReference>
<evidence type="ECO:0000256" key="4">
    <source>
        <dbReference type="ARBA" id="ARBA00022692"/>
    </source>
</evidence>
<keyword evidence="14" id="KW-1185">Reference proteome</keyword>
<dbReference type="AlphaFoldDB" id="A0A089LML6"/>
<dbReference type="SUPFAM" id="SSF58104">
    <property type="entry name" value="Methyl-accepting chemotaxis protein (MCP) signaling domain"/>
    <property type="match status" value="1"/>
</dbReference>
<dbReference type="InterPro" id="IPR004089">
    <property type="entry name" value="MCPsignal_dom"/>
</dbReference>
<keyword evidence="6 10" id="KW-0472">Membrane</keyword>
<dbReference type="CDD" id="cd18773">
    <property type="entry name" value="PDC1_HK_sensor"/>
    <property type="match status" value="1"/>
</dbReference>
<dbReference type="KEGG" id="pste:PSTEL_02390"/>
<dbReference type="OrthoDB" id="243053at2"/>
<dbReference type="Gene3D" id="1.10.287.950">
    <property type="entry name" value="Methyl-accepting chemotaxis protein"/>
    <property type="match status" value="1"/>
</dbReference>
<dbReference type="Pfam" id="PF00015">
    <property type="entry name" value="MCPsignal"/>
    <property type="match status" value="1"/>
</dbReference>
<keyword evidence="2" id="KW-1003">Cell membrane</keyword>
<dbReference type="PROSITE" id="PS50885">
    <property type="entry name" value="HAMP"/>
    <property type="match status" value="1"/>
</dbReference>
<dbReference type="CDD" id="cd11386">
    <property type="entry name" value="MCP_signal"/>
    <property type="match status" value="1"/>
</dbReference>
<evidence type="ECO:0000313" key="13">
    <source>
        <dbReference type="EMBL" id="AIQ62142.1"/>
    </source>
</evidence>
<dbReference type="InterPro" id="IPR033479">
    <property type="entry name" value="dCache_1"/>
</dbReference>